<dbReference type="Pfam" id="PF05686">
    <property type="entry name" value="Glyco_transf_90"/>
    <property type="match status" value="1"/>
</dbReference>
<dbReference type="AlphaFoldDB" id="A0A8H3AEU3"/>
<accession>A0A8H3AEU3</accession>
<comment type="caution">
    <text evidence="2">The sequence shown here is derived from an EMBL/GenBank/DDBJ whole genome shotgun (WGS) entry which is preliminary data.</text>
</comment>
<sequence length="630" mass="72236">MGKARSPFRAVPRHKRLVFTAAAISTLGLLCLLPLSLTPKTWRVTLRLLPQTSPDFHSFPLVPDLPAHEYVEGGRLKTTIGGKHPFHSLIMDAETTWDNIVKRQSTTLSATVKEYERRYGRQPPKGFEKWYEFARSVNFKLIDEFDQIDRDITPFLALPHRIMQHRLELASKDDHSYHFMIKDGNSSIGGPLAHWDVAAEFGRLVEPFVKNLPDMKFYVSGHDGGPTILPEDMRLAVNKVLKEGKRLTEEEVMHLDDLERNPRRGVANACLQDPVTFYPSDLPERNLHTHTFISDHRRSMSFCTNPTILNNPVKRHGYFAYDVPHQRLASPLFVQSQPEAGGAILHPALQSYVSAETYYDRFGSIVPWQNRSEKVFWRGRTTGEWFNRAHDWRFSHRIRIHTLTTPGGNRIDPSVAPEVEVLVEDGLDEGVQLRNYSRDALNEKYMDVGLIGGPVQCEELEVDHTCQTMADSLNWGKETGWEAGLSNKFLLDIGTILILRHDRRPPLTLYMRVFLDGNGWSSRFQRLLTSGAVVFKMTIFPEWNSDWLIPYYHYVPIQVDYSDLYDTVAFFSGTPDGLPGHDDLAEKIGAQAHRFAAEQWRTEDMQVYVYRLLLEYARMVADEPDVITMA</sequence>
<proteinExistence type="predicted"/>
<name>A0A8H3AEU3_9AGAM</name>
<dbReference type="InterPro" id="IPR051091">
    <property type="entry name" value="O-Glucosyltr/Glycosyltrsf_90"/>
</dbReference>
<evidence type="ECO:0000259" key="1">
    <source>
        <dbReference type="SMART" id="SM00672"/>
    </source>
</evidence>
<evidence type="ECO:0000313" key="3">
    <source>
        <dbReference type="Proteomes" id="UP000663850"/>
    </source>
</evidence>
<protein>
    <recommendedName>
        <fullName evidence="1">Glycosyl transferase CAP10 domain-containing protein</fullName>
    </recommendedName>
</protein>
<evidence type="ECO:0000313" key="2">
    <source>
        <dbReference type="EMBL" id="CAE6422267.1"/>
    </source>
</evidence>
<feature type="domain" description="Glycosyl transferase CAP10" evidence="1">
    <location>
        <begin position="384"/>
        <end position="623"/>
    </location>
</feature>
<dbReference type="SMART" id="SM00672">
    <property type="entry name" value="CAP10"/>
    <property type="match status" value="1"/>
</dbReference>
<reference evidence="2" key="1">
    <citation type="submission" date="2021-01" db="EMBL/GenBank/DDBJ databases">
        <authorList>
            <person name="Kaushik A."/>
        </authorList>
    </citation>
    <scope>NUCLEOTIDE SEQUENCE</scope>
    <source>
        <strain evidence="2">Type strain: AG8-Rh-89/</strain>
    </source>
</reference>
<dbReference type="InterPro" id="IPR006598">
    <property type="entry name" value="CAP10"/>
</dbReference>
<dbReference type="PANTHER" id="PTHR12203">
    <property type="entry name" value="KDEL LYS-ASP-GLU-LEU CONTAINING - RELATED"/>
    <property type="match status" value="1"/>
</dbReference>
<dbReference type="Proteomes" id="UP000663850">
    <property type="component" value="Unassembled WGS sequence"/>
</dbReference>
<gene>
    <name evidence="2" type="ORF">RDB_LOCUS11024</name>
</gene>
<dbReference type="PANTHER" id="PTHR12203:SF118">
    <property type="entry name" value="BETA-1,2-XYLOSYLTRANSFERASE 1"/>
    <property type="match status" value="1"/>
</dbReference>
<organism evidence="2 3">
    <name type="scientific">Rhizoctonia solani</name>
    <dbReference type="NCBI Taxonomy" id="456999"/>
    <lineage>
        <taxon>Eukaryota</taxon>
        <taxon>Fungi</taxon>
        <taxon>Dikarya</taxon>
        <taxon>Basidiomycota</taxon>
        <taxon>Agaricomycotina</taxon>
        <taxon>Agaricomycetes</taxon>
        <taxon>Cantharellales</taxon>
        <taxon>Ceratobasidiaceae</taxon>
        <taxon>Rhizoctonia</taxon>
    </lineage>
</organism>
<dbReference type="EMBL" id="CAJMWZ010000639">
    <property type="protein sequence ID" value="CAE6422267.1"/>
    <property type="molecule type" value="Genomic_DNA"/>
</dbReference>